<feature type="domain" description="DDHD" evidence="2">
    <location>
        <begin position="640"/>
        <end position="845"/>
    </location>
</feature>
<dbReference type="Proteomes" id="UP001182556">
    <property type="component" value="Unassembled WGS sequence"/>
</dbReference>
<comment type="caution">
    <text evidence="3">The sequence shown here is derived from an EMBL/GenBank/DDBJ whole genome shotgun (WGS) entry which is preliminary data.</text>
</comment>
<protein>
    <submittedName>
        <fullName evidence="3">DDHD domain-containing protein</fullName>
    </submittedName>
</protein>
<dbReference type="GO" id="GO:0005737">
    <property type="term" value="C:cytoplasm"/>
    <property type="evidence" value="ECO:0007669"/>
    <property type="project" value="TreeGrafter"/>
</dbReference>
<proteinExistence type="predicted"/>
<name>A0AAD9FPB0_PAPLA</name>
<dbReference type="PANTHER" id="PTHR23509:SF6">
    <property type="entry name" value="PHOSPHOLIPASE C1020.13C-RELATED"/>
    <property type="match status" value="1"/>
</dbReference>
<dbReference type="GO" id="GO:0004620">
    <property type="term" value="F:phospholipase activity"/>
    <property type="evidence" value="ECO:0007669"/>
    <property type="project" value="TreeGrafter"/>
</dbReference>
<accession>A0AAD9FPB0</accession>
<feature type="compositionally biased region" description="Basic and acidic residues" evidence="1">
    <location>
        <begin position="416"/>
        <end position="427"/>
    </location>
</feature>
<dbReference type="Pfam" id="PF02862">
    <property type="entry name" value="DDHD"/>
    <property type="match status" value="2"/>
</dbReference>
<feature type="region of interest" description="Disordered" evidence="1">
    <location>
        <begin position="416"/>
        <end position="435"/>
    </location>
</feature>
<reference evidence="3" key="1">
    <citation type="submission" date="2023-02" db="EMBL/GenBank/DDBJ databases">
        <title>Identification and recombinant expression of a fungal hydrolase from Papiliotrema laurentii that hydrolyzes apple cutin and clears colloidal polyester polyurethane.</title>
        <authorList>
            <consortium name="DOE Joint Genome Institute"/>
            <person name="Roman V.A."/>
            <person name="Bojanowski C."/>
            <person name="Crable B.R."/>
            <person name="Wagner D.N."/>
            <person name="Hung C.S."/>
            <person name="Nadeau L.J."/>
            <person name="Schratz L."/>
            <person name="Haridas S."/>
            <person name="Pangilinan J."/>
            <person name="Lipzen A."/>
            <person name="Na H."/>
            <person name="Yan M."/>
            <person name="Ng V."/>
            <person name="Grigoriev I.V."/>
            <person name="Spatafora J.W."/>
            <person name="Barlow D."/>
            <person name="Biffinger J."/>
            <person name="Kelley-Loughnane N."/>
            <person name="Varaljay V.A."/>
            <person name="Crookes-Goodson W.J."/>
        </authorList>
    </citation>
    <scope>NUCLEOTIDE SEQUENCE</scope>
    <source>
        <strain evidence="3">5307AH</strain>
    </source>
</reference>
<dbReference type="SMART" id="SM01127">
    <property type="entry name" value="DDHD"/>
    <property type="match status" value="1"/>
</dbReference>
<organism evidence="3 4">
    <name type="scientific">Papiliotrema laurentii</name>
    <name type="common">Cryptococcus laurentii</name>
    <dbReference type="NCBI Taxonomy" id="5418"/>
    <lineage>
        <taxon>Eukaryota</taxon>
        <taxon>Fungi</taxon>
        <taxon>Dikarya</taxon>
        <taxon>Basidiomycota</taxon>
        <taxon>Agaricomycotina</taxon>
        <taxon>Tremellomycetes</taxon>
        <taxon>Tremellales</taxon>
        <taxon>Rhynchogastremaceae</taxon>
        <taxon>Papiliotrema</taxon>
    </lineage>
</organism>
<sequence length="868" mass="96232">MADDTSEAGPSSPPSPLILPLPPLDVRWVHAGAQHLDLLPTPITSLGQTYKAFSADESERIEERWLDMTEEERRKAVAEWGATEGEGAPAKVKPTAKDKEKEREMEKEKEKEKGTRRGSMSPNGRASNVHAHSLRAGEVQDRLDGKLPEKEEVFSGQEQVKEEGDTRYREVIRDLQKNYDLETIVGVPVSQDSMFEVSLPTLSLHPVFWVHSGPRVPVIRGTWFVGDDTKPCSWELAEELEKAYQEIKPWQPSYKDELATAIATGKAAEEKLRHNLPARFGQGLGVVFDDAESGRLVDTGASYLSRAFWASIRSKSGTYVYRGYQAARAASGKSIDIDGDKRSASHSRRGSTSSQRSVGGKETSLHKKTLSKDHQQHHQSNTALVTEAIKSVSLGEKELLGAEKALKDFRDGIKGKLGDKAGDKTGDKTPSGQQAIDEEFVPVVDSDENDTPCTDLILVIHGIGQQLATQYESYSFVYAGNQLRQVLRKQSANPALASIIRDRRCQVLPVQWRASLDLEDTKSQEDRDHGMDNRFTMADITINKSIPMVRELTNSVLLDIPLYMSHHRQKMIEAVCTQANRLYRLWIAGNPGFEEHGRVHIIGHSLGSALAANILSNQSTKMPPLSKLPRQVREETRNSFLFNTHNLFLCGSPLGIFLHLDQTQIMPRRGRERTMNSPQDEALDRSGKFGCMAIDSLYNIFYFTDPIAYQLNAAVDVRLAAKRPPLAITSVTAPLLTTFTEGIGSISRYLPSLPFTSSSNSKDSKPRRPGTIRLPSGIEMTGPSGEERLEGTRAERRFSALNPHGNIDFYLPSAGVSEYLDMITAHASYWADGSFAAFLLTEIFSTRMDLLRTGMGLAAQVMPEGTTL</sequence>
<evidence type="ECO:0000313" key="4">
    <source>
        <dbReference type="Proteomes" id="UP001182556"/>
    </source>
</evidence>
<feature type="region of interest" description="Disordered" evidence="1">
    <location>
        <begin position="71"/>
        <end position="161"/>
    </location>
</feature>
<dbReference type="InterPro" id="IPR004177">
    <property type="entry name" value="DDHD_dom"/>
</dbReference>
<keyword evidence="4" id="KW-1185">Reference proteome</keyword>
<dbReference type="PROSITE" id="PS51043">
    <property type="entry name" value="DDHD"/>
    <property type="match status" value="1"/>
</dbReference>
<dbReference type="InterPro" id="IPR058055">
    <property type="entry name" value="PA-PLA1"/>
</dbReference>
<dbReference type="SUPFAM" id="SSF53474">
    <property type="entry name" value="alpha/beta-Hydrolases"/>
    <property type="match status" value="1"/>
</dbReference>
<feature type="compositionally biased region" description="Basic and acidic residues" evidence="1">
    <location>
        <begin position="95"/>
        <end position="115"/>
    </location>
</feature>
<dbReference type="GO" id="GO:0046872">
    <property type="term" value="F:metal ion binding"/>
    <property type="evidence" value="ECO:0007669"/>
    <property type="project" value="InterPro"/>
</dbReference>
<feature type="region of interest" description="Disordered" evidence="1">
    <location>
        <begin position="332"/>
        <end position="381"/>
    </location>
</feature>
<dbReference type="InterPro" id="IPR029058">
    <property type="entry name" value="AB_hydrolase_fold"/>
</dbReference>
<evidence type="ECO:0000313" key="3">
    <source>
        <dbReference type="EMBL" id="KAK1922408.1"/>
    </source>
</evidence>
<evidence type="ECO:0000256" key="1">
    <source>
        <dbReference type="SAM" id="MobiDB-lite"/>
    </source>
</evidence>
<dbReference type="EMBL" id="JAODAN010000008">
    <property type="protein sequence ID" value="KAK1922408.1"/>
    <property type="molecule type" value="Genomic_DNA"/>
</dbReference>
<evidence type="ECO:0000259" key="2">
    <source>
        <dbReference type="PROSITE" id="PS51043"/>
    </source>
</evidence>
<dbReference type="AlphaFoldDB" id="A0AAD9FPB0"/>
<gene>
    <name evidence="3" type="ORF">DB88DRAFT_466258</name>
</gene>
<feature type="compositionally biased region" description="Basic and acidic residues" evidence="1">
    <location>
        <begin position="138"/>
        <end position="161"/>
    </location>
</feature>
<dbReference type="PANTHER" id="PTHR23509">
    <property type="entry name" value="PA-PL1 PHOSPHOLIPASE FAMILY"/>
    <property type="match status" value="1"/>
</dbReference>